<evidence type="ECO:0000313" key="9">
    <source>
        <dbReference type="Proteomes" id="UP001595932"/>
    </source>
</evidence>
<keyword evidence="3" id="KW-0720">Serine protease</keyword>
<dbReference type="EMBL" id="JBHSGL010000005">
    <property type="protein sequence ID" value="MFC4712822.1"/>
    <property type="molecule type" value="Genomic_DNA"/>
</dbReference>
<dbReference type="InterPro" id="IPR026870">
    <property type="entry name" value="Zinc_ribbon_dom"/>
</dbReference>
<dbReference type="Pfam" id="PF13365">
    <property type="entry name" value="Trypsin_2"/>
    <property type="match status" value="1"/>
</dbReference>
<evidence type="ECO:0000259" key="6">
    <source>
        <dbReference type="Pfam" id="PF13240"/>
    </source>
</evidence>
<organism evidence="8 9">
    <name type="scientific">Planococcus dechangensis</name>
    <dbReference type="NCBI Taxonomy" id="1176255"/>
    <lineage>
        <taxon>Bacteria</taxon>
        <taxon>Bacillati</taxon>
        <taxon>Bacillota</taxon>
        <taxon>Bacilli</taxon>
        <taxon>Bacillales</taxon>
        <taxon>Caryophanaceae</taxon>
        <taxon>Planococcus</taxon>
    </lineage>
</organism>
<evidence type="ECO:0000259" key="7">
    <source>
        <dbReference type="Pfam" id="PF22819"/>
    </source>
</evidence>
<gene>
    <name evidence="8" type="ORF">ACFO5U_08130</name>
</gene>
<keyword evidence="9" id="KW-1185">Reference proteome</keyword>
<accession>A0ABV9MAG0</accession>
<dbReference type="RefSeq" id="WP_377278276.1">
    <property type="nucleotide sequence ID" value="NZ_JBHSGL010000005.1"/>
</dbReference>
<evidence type="ECO:0000256" key="4">
    <source>
        <dbReference type="SAM" id="MobiDB-lite"/>
    </source>
</evidence>
<dbReference type="PANTHER" id="PTHR43343">
    <property type="entry name" value="PEPTIDASE S12"/>
    <property type="match status" value="1"/>
</dbReference>
<feature type="domain" description="Zinc-ribbon" evidence="6">
    <location>
        <begin position="2"/>
        <end position="23"/>
    </location>
</feature>
<dbReference type="SUPFAM" id="SSF50494">
    <property type="entry name" value="Trypsin-like serine proteases"/>
    <property type="match status" value="1"/>
</dbReference>
<dbReference type="InterPro" id="IPR001940">
    <property type="entry name" value="Peptidase_S1C"/>
</dbReference>
<keyword evidence="5" id="KW-0812">Transmembrane</keyword>
<keyword evidence="5" id="KW-1133">Transmembrane helix</keyword>
<dbReference type="InterPro" id="IPR054528">
    <property type="entry name" value="TcaA_5th"/>
</dbReference>
<feature type="compositionally biased region" description="Acidic residues" evidence="4">
    <location>
        <begin position="80"/>
        <end position="107"/>
    </location>
</feature>
<dbReference type="PRINTS" id="PR00834">
    <property type="entry name" value="PROTEASES2C"/>
</dbReference>
<protein>
    <submittedName>
        <fullName evidence="8">Trypsin-like peptidase domain-containing protein</fullName>
    </submittedName>
</protein>
<feature type="transmembrane region" description="Helical" evidence="5">
    <location>
        <begin position="37"/>
        <end position="58"/>
    </location>
</feature>
<evidence type="ECO:0000313" key="8">
    <source>
        <dbReference type="EMBL" id="MFC4712822.1"/>
    </source>
</evidence>
<proteinExistence type="predicted"/>
<dbReference type="Gene3D" id="2.40.10.120">
    <property type="match status" value="1"/>
</dbReference>
<sequence length="482" mass="53400">MKCTKCGATNSESAKVCEKCGATMGTRKMRKPKRNKFLYAIVLLVALLGLGLGLSQLIGNDEPEQALPQEETEAVEEEVVEEEPAEEVVEAEPEAEVEEEVIVEEPETQVSSEEQVEGTVTKAENITHPSDQEEKVEPKKIDKTAIIKDAQSRVYTILTEGGQGSGFLFTETGMVVTNAHVVAGYTDVIVRNINGQDHEGTVVGISAESDIALIQVGDLTGIEPLEVEMAATAVGTEVIALGSPSGFENTASLGYLTGIDRDFYQEFTYEDIYQIDAALAPGSSGGPLLDGGTGKVIGINSLLFPDGDSIGFSIPMYSMYDQLNAWANTPMSREAVAAIFPVYDDFDGYEDDNYEFDYSTTHEFTEESLTEFVTSYQEFYELALNEEDFYYVQNLLVYQSNIYNSMIEYIDQIAGKNMEHNFNKLDINSIEIEQDHAIIRTNEAFEFKDAQGNWSLQERSKVYTIVMDDYGFFYVSDIINVE</sequence>
<dbReference type="PANTHER" id="PTHR43343:SF3">
    <property type="entry name" value="PROTEASE DO-LIKE 8, CHLOROPLASTIC"/>
    <property type="match status" value="1"/>
</dbReference>
<keyword evidence="5" id="KW-0472">Membrane</keyword>
<dbReference type="Proteomes" id="UP001595932">
    <property type="component" value="Unassembled WGS sequence"/>
</dbReference>
<feature type="region of interest" description="Disordered" evidence="4">
    <location>
        <begin position="80"/>
        <end position="119"/>
    </location>
</feature>
<comment type="caution">
    <text evidence="8">The sequence shown here is derived from an EMBL/GenBank/DDBJ whole genome shotgun (WGS) entry which is preliminary data.</text>
</comment>
<evidence type="ECO:0000256" key="3">
    <source>
        <dbReference type="ARBA" id="ARBA00022825"/>
    </source>
</evidence>
<dbReference type="InterPro" id="IPR051201">
    <property type="entry name" value="Chloro_Bact_Ser_Proteases"/>
</dbReference>
<reference evidence="9" key="1">
    <citation type="journal article" date="2019" name="Int. J. Syst. Evol. Microbiol.">
        <title>The Global Catalogue of Microorganisms (GCM) 10K type strain sequencing project: providing services to taxonomists for standard genome sequencing and annotation.</title>
        <authorList>
            <consortium name="The Broad Institute Genomics Platform"/>
            <consortium name="The Broad Institute Genome Sequencing Center for Infectious Disease"/>
            <person name="Wu L."/>
            <person name="Ma J."/>
        </authorList>
    </citation>
    <scope>NUCLEOTIDE SEQUENCE [LARGE SCALE GENOMIC DNA]</scope>
    <source>
        <strain evidence="9">CGMCC 1.12151</strain>
    </source>
</reference>
<dbReference type="InterPro" id="IPR009003">
    <property type="entry name" value="Peptidase_S1_PA"/>
</dbReference>
<dbReference type="Pfam" id="PF13240">
    <property type="entry name" value="Zn_Ribbon_1"/>
    <property type="match status" value="1"/>
</dbReference>
<feature type="domain" description="TcaA protein NTF2-like" evidence="7">
    <location>
        <begin position="366"/>
        <end position="476"/>
    </location>
</feature>
<dbReference type="Pfam" id="PF22819">
    <property type="entry name" value="TcaA_5th"/>
    <property type="match status" value="1"/>
</dbReference>
<evidence type="ECO:0000256" key="2">
    <source>
        <dbReference type="ARBA" id="ARBA00022801"/>
    </source>
</evidence>
<evidence type="ECO:0000256" key="5">
    <source>
        <dbReference type="SAM" id="Phobius"/>
    </source>
</evidence>
<evidence type="ECO:0000256" key="1">
    <source>
        <dbReference type="ARBA" id="ARBA00022670"/>
    </source>
</evidence>
<keyword evidence="2" id="KW-0378">Hydrolase</keyword>
<keyword evidence="1" id="KW-0645">Protease</keyword>
<name>A0ABV9MAG0_9BACL</name>